<feature type="compositionally biased region" description="Basic and acidic residues" evidence="18">
    <location>
        <begin position="82"/>
        <end position="91"/>
    </location>
</feature>
<evidence type="ECO:0000313" key="22">
    <source>
        <dbReference type="RefSeq" id="XP_020657957.2"/>
    </source>
</evidence>
<protein>
    <recommendedName>
        <fullName evidence="17">Pulmonary surfactant-associated protein A</fullName>
    </recommendedName>
</protein>
<dbReference type="InterPro" id="IPR001304">
    <property type="entry name" value="C-type_lectin-like"/>
</dbReference>
<dbReference type="GO" id="GO:0005771">
    <property type="term" value="C:multivesicular body"/>
    <property type="evidence" value="ECO:0007669"/>
    <property type="project" value="TreeGrafter"/>
</dbReference>
<keyword evidence="9" id="KW-0430">Lectin</keyword>
<dbReference type="PROSITE" id="PS50041">
    <property type="entry name" value="C_TYPE_LECTIN_2"/>
    <property type="match status" value="1"/>
</dbReference>
<evidence type="ECO:0000256" key="16">
    <source>
        <dbReference type="ARBA" id="ARBA00038763"/>
    </source>
</evidence>
<evidence type="ECO:0000256" key="2">
    <source>
        <dbReference type="ARBA" id="ARBA00004498"/>
    </source>
</evidence>
<dbReference type="PROSITE" id="PS00615">
    <property type="entry name" value="C_TYPE_LECTIN_1"/>
    <property type="match status" value="1"/>
</dbReference>
<evidence type="ECO:0000313" key="21">
    <source>
        <dbReference type="Proteomes" id="UP001652642"/>
    </source>
</evidence>
<feature type="signal peptide" evidence="19">
    <location>
        <begin position="1"/>
        <end position="23"/>
    </location>
</feature>
<dbReference type="Proteomes" id="UP001652642">
    <property type="component" value="Chromosome 3"/>
</dbReference>
<keyword evidence="3" id="KW-0767">Surface film</keyword>
<dbReference type="GO" id="GO:0005615">
    <property type="term" value="C:extracellular space"/>
    <property type="evidence" value="ECO:0007669"/>
    <property type="project" value="TreeGrafter"/>
</dbReference>
<accession>A0A6J0UBG2</accession>
<organism evidence="21 22">
    <name type="scientific">Pogona vitticeps</name>
    <name type="common">central bearded dragon</name>
    <dbReference type="NCBI Taxonomy" id="103695"/>
    <lineage>
        <taxon>Eukaryota</taxon>
        <taxon>Metazoa</taxon>
        <taxon>Chordata</taxon>
        <taxon>Craniata</taxon>
        <taxon>Vertebrata</taxon>
        <taxon>Euteleostomi</taxon>
        <taxon>Lepidosauria</taxon>
        <taxon>Squamata</taxon>
        <taxon>Bifurcata</taxon>
        <taxon>Unidentata</taxon>
        <taxon>Episquamata</taxon>
        <taxon>Toxicofera</taxon>
        <taxon>Iguania</taxon>
        <taxon>Acrodonta</taxon>
        <taxon>Agamidae</taxon>
        <taxon>Amphibolurinae</taxon>
        <taxon>Pogona</taxon>
    </lineage>
</organism>
<evidence type="ECO:0000256" key="5">
    <source>
        <dbReference type="ARBA" id="ARBA00022530"/>
    </source>
</evidence>
<evidence type="ECO:0000256" key="9">
    <source>
        <dbReference type="ARBA" id="ARBA00022734"/>
    </source>
</evidence>
<evidence type="ECO:0000256" key="15">
    <source>
        <dbReference type="ARBA" id="ARBA00038230"/>
    </source>
</evidence>
<dbReference type="RefSeq" id="XP_020657957.2">
    <property type="nucleotide sequence ID" value="XM_020802298.2"/>
</dbReference>
<dbReference type="AlphaFoldDB" id="A0A6J0UBG2"/>
<evidence type="ECO:0000256" key="7">
    <source>
        <dbReference type="ARBA" id="ARBA00022723"/>
    </source>
</evidence>
<proteinExistence type="inferred from homology"/>
<evidence type="ECO:0000256" key="3">
    <source>
        <dbReference type="ARBA" id="ARBA00022439"/>
    </source>
</evidence>
<dbReference type="PANTHER" id="PTHR24024:SF13">
    <property type="entry name" value="PULMONARY SURFACTANT-ASSOCIATED PROTEIN A1"/>
    <property type="match status" value="1"/>
</dbReference>
<keyword evidence="11" id="KW-0176">Collagen</keyword>
<feature type="domain" description="C-type lectin" evidence="20">
    <location>
        <begin position="135"/>
        <end position="248"/>
    </location>
</feature>
<comment type="subunit">
    <text evidence="16">Oligomeric complex of 6 set of homotrimers.</text>
</comment>
<evidence type="ECO:0000256" key="1">
    <source>
        <dbReference type="ARBA" id="ARBA00004364"/>
    </source>
</evidence>
<keyword evidence="13" id="KW-0325">Glycoprotein</keyword>
<evidence type="ECO:0000256" key="11">
    <source>
        <dbReference type="ARBA" id="ARBA00023119"/>
    </source>
</evidence>
<dbReference type="InterPro" id="IPR051077">
    <property type="entry name" value="Ca-dependent_lectin"/>
</dbReference>
<dbReference type="Pfam" id="PF00059">
    <property type="entry name" value="Lectin_C"/>
    <property type="match status" value="1"/>
</dbReference>
<comment type="subcellular location">
    <subcellularLocation>
        <location evidence="2">Secreted</location>
        <location evidence="2">Extracellular space</location>
        <location evidence="2">Extracellular matrix</location>
    </subcellularLocation>
    <subcellularLocation>
        <location evidence="1">Secreted</location>
        <location evidence="1">Extracellular space</location>
        <location evidence="1">Surface film</location>
    </subcellularLocation>
</comment>
<evidence type="ECO:0000256" key="6">
    <source>
        <dbReference type="ARBA" id="ARBA00022713"/>
    </source>
</evidence>
<dbReference type="RefSeq" id="XP_020657959.2">
    <property type="nucleotide sequence ID" value="XM_020802300.2"/>
</dbReference>
<dbReference type="Gene3D" id="3.10.100.10">
    <property type="entry name" value="Mannose-Binding Protein A, subunit A"/>
    <property type="match status" value="1"/>
</dbReference>
<keyword evidence="8 19" id="KW-0732">Signal</keyword>
<reference evidence="22 23" key="1">
    <citation type="submission" date="2025-05" db="UniProtKB">
        <authorList>
            <consortium name="RefSeq"/>
        </authorList>
    </citation>
    <scope>IDENTIFICATION</scope>
</reference>
<dbReference type="InterPro" id="IPR018378">
    <property type="entry name" value="C-type_lectin_CS"/>
</dbReference>
<dbReference type="GO" id="GO:0007585">
    <property type="term" value="P:respiratory gaseous exchange by respiratory system"/>
    <property type="evidence" value="ECO:0007669"/>
    <property type="project" value="UniProtKB-KW"/>
</dbReference>
<keyword evidence="12" id="KW-1015">Disulfide bond</keyword>
<feature type="chain" id="PRO_5044638002" description="Pulmonary surfactant-associated protein A" evidence="19">
    <location>
        <begin position="24"/>
        <end position="249"/>
    </location>
</feature>
<sequence length="249" mass="26807">MKLLPQLLYVAVAVAFFPQPCLGQEKCGGIPGLPGTPGANGLPGRDGRDGMKGDPGPPGPMGPPNGLPGAPGRDGLPGPEGPRGEQGEKGEMGAPGPEGRPAFLDPEVQEILRSLQQRIAKLERVLALKGMINKVGNKIFATNEMVVNFETTLQTCQDLGGSVAQPMNEEENDAVLSIVKRINQYAYLGIKESSVPGEFEYLDGTALNYTNWRRNEPNGKGYESCVEMYTDGGWNDKKCNQYRLIVCEF</sequence>
<keyword evidence="7" id="KW-0479">Metal-binding</keyword>
<dbReference type="SUPFAM" id="SSF56436">
    <property type="entry name" value="C-type lectin-like"/>
    <property type="match status" value="1"/>
</dbReference>
<keyword evidence="6" id="KW-0305">Gaseous exchange</keyword>
<evidence type="ECO:0000259" key="20">
    <source>
        <dbReference type="PROSITE" id="PS50041"/>
    </source>
</evidence>
<gene>
    <name evidence="22 23" type="primary">LOC110083681</name>
</gene>
<dbReference type="GeneID" id="110083681"/>
<dbReference type="InterPro" id="IPR016187">
    <property type="entry name" value="CTDL_fold"/>
</dbReference>
<dbReference type="GO" id="GO:0005581">
    <property type="term" value="C:collagen trimer"/>
    <property type="evidence" value="ECO:0007669"/>
    <property type="project" value="UniProtKB-KW"/>
</dbReference>
<dbReference type="PANTHER" id="PTHR24024">
    <property type="entry name" value="PULMONARY SURFACTANT-ASSOCIATED PROTEIN A"/>
    <property type="match status" value="1"/>
</dbReference>
<evidence type="ECO:0000256" key="8">
    <source>
        <dbReference type="ARBA" id="ARBA00022729"/>
    </source>
</evidence>
<evidence type="ECO:0000256" key="17">
    <source>
        <dbReference type="ARBA" id="ARBA00041095"/>
    </source>
</evidence>
<keyword evidence="21" id="KW-1185">Reference proteome</keyword>
<evidence type="ECO:0000256" key="12">
    <source>
        <dbReference type="ARBA" id="ARBA00023157"/>
    </source>
</evidence>
<evidence type="ECO:0000256" key="10">
    <source>
        <dbReference type="ARBA" id="ARBA00022837"/>
    </source>
</evidence>
<name>A0A6J0UBG2_9SAUR</name>
<feature type="compositionally biased region" description="Low complexity" evidence="18">
    <location>
        <begin position="67"/>
        <end position="77"/>
    </location>
</feature>
<dbReference type="SMART" id="SM00034">
    <property type="entry name" value="CLECT"/>
    <property type="match status" value="1"/>
</dbReference>
<keyword evidence="5" id="KW-0272">Extracellular matrix</keyword>
<keyword evidence="10" id="KW-0106">Calcium</keyword>
<evidence type="ECO:0000256" key="4">
    <source>
        <dbReference type="ARBA" id="ARBA00022525"/>
    </source>
</evidence>
<dbReference type="GO" id="GO:0046872">
    <property type="term" value="F:metal ion binding"/>
    <property type="evidence" value="ECO:0007669"/>
    <property type="project" value="UniProtKB-KW"/>
</dbReference>
<feature type="compositionally biased region" description="Pro residues" evidence="18">
    <location>
        <begin position="55"/>
        <end position="66"/>
    </location>
</feature>
<evidence type="ECO:0000256" key="13">
    <source>
        <dbReference type="ARBA" id="ARBA00023180"/>
    </source>
</evidence>
<comment type="similarity">
    <text evidence="15">Belongs to the SFTPA family.</text>
</comment>
<evidence type="ECO:0000256" key="18">
    <source>
        <dbReference type="SAM" id="MobiDB-lite"/>
    </source>
</evidence>
<dbReference type="GO" id="GO:0030246">
    <property type="term" value="F:carbohydrate binding"/>
    <property type="evidence" value="ECO:0007669"/>
    <property type="project" value="UniProtKB-KW"/>
</dbReference>
<dbReference type="KEGG" id="pvt:110083681"/>
<comment type="function">
    <text evidence="14">In presence of calcium ions, it binds to surfactant phospholipids and contributes to lower the surface tension at the air-liquid interface in the alveoli of the mammalian lung and is essential for normal respiration. Enhances the expression of MYO18A/SP-R210 on alveolar macrophages.</text>
</comment>
<evidence type="ECO:0000256" key="19">
    <source>
        <dbReference type="SAM" id="SignalP"/>
    </source>
</evidence>
<keyword evidence="4" id="KW-0964">Secreted</keyword>
<evidence type="ECO:0000313" key="23">
    <source>
        <dbReference type="RefSeq" id="XP_020657959.2"/>
    </source>
</evidence>
<dbReference type="OrthoDB" id="7357196at2759"/>
<dbReference type="InterPro" id="IPR016186">
    <property type="entry name" value="C-type_lectin-like/link_sf"/>
</dbReference>
<feature type="region of interest" description="Disordered" evidence="18">
    <location>
        <begin position="33"/>
        <end position="103"/>
    </location>
</feature>
<evidence type="ECO:0000256" key="14">
    <source>
        <dbReference type="ARBA" id="ARBA00037480"/>
    </source>
</evidence>